<organism evidence="1 2">
    <name type="scientific">Vibrio navarrensis</name>
    <dbReference type="NCBI Taxonomy" id="29495"/>
    <lineage>
        <taxon>Bacteria</taxon>
        <taxon>Pseudomonadati</taxon>
        <taxon>Pseudomonadota</taxon>
        <taxon>Gammaproteobacteria</taxon>
        <taxon>Vibrionales</taxon>
        <taxon>Vibrionaceae</taxon>
        <taxon>Vibrio</taxon>
    </lineage>
</organism>
<comment type="caution">
    <text evidence="1">The sequence shown here is derived from an EMBL/GenBank/DDBJ whole genome shotgun (WGS) entry which is preliminary data.</text>
</comment>
<dbReference type="Proteomes" id="UP001253463">
    <property type="component" value="Unassembled WGS sequence"/>
</dbReference>
<reference evidence="1" key="1">
    <citation type="submission" date="2023-10" db="EMBL/GenBank/DDBJ databases">
        <authorList>
            <consortium name="PulseNet: The National Subtyping Network for Foodborne Disease Surveillance"/>
        </authorList>
    </citation>
    <scope>NUCLEOTIDE SEQUENCE</scope>
    <source>
        <strain evidence="1">PNUSAV004886</strain>
    </source>
</reference>
<dbReference type="Pfam" id="PF12686">
    <property type="entry name" value="DUF3800"/>
    <property type="match status" value="1"/>
</dbReference>
<protein>
    <submittedName>
        <fullName evidence="1">DUF3800 domain-containing protein</fullName>
    </submittedName>
</protein>
<dbReference type="InterPro" id="IPR024524">
    <property type="entry name" value="DUF3800"/>
</dbReference>
<evidence type="ECO:0000313" key="1">
    <source>
        <dbReference type="EMBL" id="ELN6934372.1"/>
    </source>
</evidence>
<dbReference type="EMBL" id="ABNSCA010000019">
    <property type="protein sequence ID" value="ELN6934372.1"/>
    <property type="molecule type" value="Genomic_DNA"/>
</dbReference>
<evidence type="ECO:0000313" key="2">
    <source>
        <dbReference type="Proteomes" id="UP001253463"/>
    </source>
</evidence>
<name>A0AAI9GAC2_9VIBR</name>
<proteinExistence type="predicted"/>
<dbReference type="AlphaFoldDB" id="A0AAI9GAC2"/>
<sequence length="287" mass="32368">MALVVSGGMKLHLCYVDEAGCTGNLPSATSQVQPIFVLCGLVVPETSIVSLTHDFLQLKRTFNPALSASLQHDLDIITHEIKGAEDLRKPIRKKNRNDARRAIGFLDKTLAILEKHECQIIPNIYIKSPTVQFNSTALYARSVQYITNHFQAYLEENESRGILIADSRNHELNVRVSHSIFTQKFKASGDLYPRVLEMPVYGHSDNHAAIQITDILCSALLFPIASYVYCSGHINSVHVSPKYKRLKERYAEQLKNLSYRYIKDSYYCGGITVRDTLGKRNSSAFFL</sequence>
<gene>
    <name evidence="1" type="ORF">RZY48_003859</name>
</gene>
<accession>A0AAI9GAC2</accession>